<dbReference type="EMBL" id="JAAGLQ010000265">
    <property type="protein sequence ID" value="NEA16500.1"/>
    <property type="molecule type" value="Genomic_DNA"/>
</dbReference>
<dbReference type="Gene3D" id="3.40.50.2000">
    <property type="entry name" value="Glycogen Phosphorylase B"/>
    <property type="match status" value="2"/>
</dbReference>
<dbReference type="Proteomes" id="UP000471293">
    <property type="component" value="Unassembled WGS sequence"/>
</dbReference>
<dbReference type="AlphaFoldDB" id="A0A6N9TY97"/>
<dbReference type="Pfam" id="PF13692">
    <property type="entry name" value="Glyco_trans_1_4"/>
    <property type="match status" value="1"/>
</dbReference>
<gene>
    <name evidence="1" type="ORF">G3I29_13365</name>
</gene>
<keyword evidence="1" id="KW-0808">Transferase</keyword>
<protein>
    <submittedName>
        <fullName evidence="1">Glycosyltransferase family 4 protein</fullName>
    </submittedName>
</protein>
<accession>A0A6N9TY97</accession>
<proteinExistence type="predicted"/>
<comment type="caution">
    <text evidence="1">The sequence shown here is derived from an EMBL/GenBank/DDBJ whole genome shotgun (WGS) entry which is preliminary data.</text>
</comment>
<evidence type="ECO:0000313" key="2">
    <source>
        <dbReference type="Proteomes" id="UP000471293"/>
    </source>
</evidence>
<dbReference type="SUPFAM" id="SSF53756">
    <property type="entry name" value="UDP-Glycosyltransferase/glycogen phosphorylase"/>
    <property type="match status" value="1"/>
</dbReference>
<sequence>MTEVPGMDERGGPRPHLLYFAIGFPPAAKSSAFRMRETANQFAAAGWDVTVVTIAEESWLRDSGVDHTLSEAVDERVRVVELPLARADLETDVRLYSEERALHPGKWLQTFRDEALKSFPEPVFGGWRGALEQAALDLHRERPADLVLASCVPYVQLAAVRRLWDEHQVPYAVDFRDGWSLDVIDGVEAFPKDSEAGRWELSLLEHALSLWVVNDQIADFYRARYPEHADRIHVVRNGYDHDSVPPPMDGAGEGRPLVFGHLGTISFSVPLLESVLAAWRTARDREPLLADARFEVRGHIGAGANREANRHIDVLRSAADDGVVVGGPVPKAEVADVYAAWDALVLVIIGGPYMTSGKVYECMATGLPIVSMHAADHDASRLLDGHPLWTGPRGLDEERLVDAFCEAARMAVEASPEQRAAARAHGNAYARDSLMATAVQRLTAVALGRQPALSGGSGL</sequence>
<dbReference type="RefSeq" id="WP_164344780.1">
    <property type="nucleotide sequence ID" value="NZ_JAAGLQ010000265.1"/>
</dbReference>
<reference evidence="1 2" key="1">
    <citation type="submission" date="2020-01" db="EMBL/GenBank/DDBJ databases">
        <title>Insect and environment-associated Actinomycetes.</title>
        <authorList>
            <person name="Currrie C."/>
            <person name="Chevrette M."/>
            <person name="Carlson C."/>
            <person name="Stubbendieck R."/>
            <person name="Wendt-Pienkowski E."/>
        </authorList>
    </citation>
    <scope>NUCLEOTIDE SEQUENCE [LARGE SCALE GENOMIC DNA]</scope>
    <source>
        <strain evidence="1 2">SID11342</strain>
    </source>
</reference>
<organism evidence="1 2">
    <name type="scientific">Streptomyces halstedii</name>
    <dbReference type="NCBI Taxonomy" id="1944"/>
    <lineage>
        <taxon>Bacteria</taxon>
        <taxon>Bacillati</taxon>
        <taxon>Actinomycetota</taxon>
        <taxon>Actinomycetes</taxon>
        <taxon>Kitasatosporales</taxon>
        <taxon>Streptomycetaceae</taxon>
        <taxon>Streptomyces</taxon>
    </lineage>
</organism>
<name>A0A6N9TY97_STRHA</name>
<evidence type="ECO:0000313" key="1">
    <source>
        <dbReference type="EMBL" id="NEA16500.1"/>
    </source>
</evidence>
<dbReference type="GO" id="GO:0016740">
    <property type="term" value="F:transferase activity"/>
    <property type="evidence" value="ECO:0007669"/>
    <property type="project" value="UniProtKB-KW"/>
</dbReference>